<dbReference type="Gene3D" id="1.10.8.60">
    <property type="match status" value="1"/>
</dbReference>
<dbReference type="Pfam" id="PF00158">
    <property type="entry name" value="Sigma54_activat"/>
    <property type="match status" value="1"/>
</dbReference>
<dbReference type="InterPro" id="IPR025943">
    <property type="entry name" value="Sigma_54_int_dom_ATP-bd_2"/>
</dbReference>
<dbReference type="GO" id="GO:0005524">
    <property type="term" value="F:ATP binding"/>
    <property type="evidence" value="ECO:0007669"/>
    <property type="project" value="UniProtKB-KW"/>
</dbReference>
<dbReference type="SUPFAM" id="SSF52540">
    <property type="entry name" value="P-loop containing nucleoside triphosphate hydrolases"/>
    <property type="match status" value="1"/>
</dbReference>
<dbReference type="PATRIC" id="fig|1038922.3.peg.5163"/>
<dbReference type="GO" id="GO:0006355">
    <property type="term" value="P:regulation of DNA-templated transcription"/>
    <property type="evidence" value="ECO:0007669"/>
    <property type="project" value="InterPro"/>
</dbReference>
<sequence length="315" mass="35283">MQKLLCAALSNTHKEDALNLEAFVQSVAPLMIDVLLRGETGTGKDTLAEKIHRMSGCSGKFVAINCAAIPESLAESQLFGANTGAFTGVSQNRAGFVEAAHNGTLYLDEIDSMPLSLQAKLLRVLESRTVQRLGSTQNIPVNMRVIASAQCPLGEMVERGEFRRDLYFRLNIISLKLPPLRSRKERIVPLFQSLVRREALALDRPYIAPSPELLRQLLGYSWPGNIRELQSAAKRYVLGLPPLPRAEPLEHSSSTLKLKEHLQQFEKILIEDCMRRHHHCIDKVIAELGIARRTLYYRMKCLQISTSQLDRCGTV</sequence>
<evidence type="ECO:0000313" key="6">
    <source>
        <dbReference type="EMBL" id="EJK98678.1"/>
    </source>
</evidence>
<dbReference type="PANTHER" id="PTHR32071">
    <property type="entry name" value="TRANSCRIPTIONAL REGULATORY PROTEIN"/>
    <property type="match status" value="1"/>
</dbReference>
<gene>
    <name evidence="6" type="primary">rspS</name>
    <name evidence="6" type="ORF">PflQ2_0354</name>
</gene>
<proteinExistence type="predicted"/>
<dbReference type="Gene3D" id="1.10.10.60">
    <property type="entry name" value="Homeodomain-like"/>
    <property type="match status" value="1"/>
</dbReference>
<dbReference type="RefSeq" id="WP_003177442.1">
    <property type="nucleotide sequence ID" value="NZ_CM001558.1"/>
</dbReference>
<dbReference type="SMART" id="SM00382">
    <property type="entry name" value="AAA"/>
    <property type="match status" value="1"/>
</dbReference>
<keyword evidence="2" id="KW-0067">ATP-binding</keyword>
<dbReference type="HOGENOM" id="CLU_000445_0_7_6"/>
<dbReference type="InterPro" id="IPR025662">
    <property type="entry name" value="Sigma_54_int_dom_ATP-bd_1"/>
</dbReference>
<accession>J2XUM9</accession>
<evidence type="ECO:0000256" key="1">
    <source>
        <dbReference type="ARBA" id="ARBA00022741"/>
    </source>
</evidence>
<dbReference type="Pfam" id="PF25601">
    <property type="entry name" value="AAA_lid_14"/>
    <property type="match status" value="1"/>
</dbReference>
<dbReference type="CDD" id="cd00009">
    <property type="entry name" value="AAA"/>
    <property type="match status" value="1"/>
</dbReference>
<feature type="domain" description="Sigma-54 factor interaction" evidence="5">
    <location>
        <begin position="24"/>
        <end position="238"/>
    </location>
</feature>
<name>J2XUM9_PSEFQ</name>
<comment type="caution">
    <text evidence="6">The sequence shown here is derived from an EMBL/GenBank/DDBJ whole genome shotgun (WGS) entry which is preliminary data.</text>
</comment>
<keyword evidence="4" id="KW-0804">Transcription</keyword>
<dbReference type="InterPro" id="IPR027417">
    <property type="entry name" value="P-loop_NTPase"/>
</dbReference>
<dbReference type="Gene3D" id="3.40.50.300">
    <property type="entry name" value="P-loop containing nucleotide triphosphate hydrolases"/>
    <property type="match status" value="1"/>
</dbReference>
<dbReference type="PROSITE" id="PS50045">
    <property type="entry name" value="SIGMA54_INTERACT_4"/>
    <property type="match status" value="1"/>
</dbReference>
<dbReference type="eggNOG" id="COG3829">
    <property type="taxonomic scope" value="Bacteria"/>
</dbReference>
<dbReference type="InterPro" id="IPR003593">
    <property type="entry name" value="AAA+_ATPase"/>
</dbReference>
<reference evidence="6" key="1">
    <citation type="journal article" date="2012" name="PLoS Genet.">
        <title>Comparative Genomics of Plant-Associated Pseudomonas spp.: Insights into Diversity and Inheritance of Traits Involved in Multitrophic Interactions.</title>
        <authorList>
            <person name="Loper J.E."/>
            <person name="Hassan K.A."/>
            <person name="Mavrodi D.V."/>
            <person name="Davis E.W.II."/>
            <person name="Lim C.K."/>
            <person name="Shaffer B.T."/>
            <person name="Elbourne L.D."/>
            <person name="Stockwell V.O."/>
            <person name="Hartney S.L."/>
            <person name="Breakwell K."/>
            <person name="Henkels M.D."/>
            <person name="Tetu S.G."/>
            <person name="Rangel L.I."/>
            <person name="Kidarsa T.A."/>
            <person name="Wilson N.L."/>
            <person name="van de Mortel J.E."/>
            <person name="Song C."/>
            <person name="Blumhagen R."/>
            <person name="Radune D."/>
            <person name="Hostetler J.B."/>
            <person name="Brinkac L.M."/>
            <person name="Durkin A.S."/>
            <person name="Kluepfel D.A."/>
            <person name="Wechter W.P."/>
            <person name="Anderson A.J."/>
            <person name="Kim Y.C."/>
            <person name="Pierson L.S.III."/>
            <person name="Pierson E.A."/>
            <person name="Lindow S.E."/>
            <person name="Kobayashi D.Y."/>
            <person name="Raaijmakers J.M."/>
            <person name="Weller D.M."/>
            <person name="Thomashow L.S."/>
            <person name="Allen A.E."/>
            <person name="Paulsen I.T."/>
        </authorList>
    </citation>
    <scope>NUCLEOTIDE SEQUENCE [LARGE SCALE GENOMIC DNA]</scope>
    <source>
        <strain evidence="6">Q2-87</strain>
    </source>
</reference>
<dbReference type="InterPro" id="IPR009057">
    <property type="entry name" value="Homeodomain-like_sf"/>
</dbReference>
<dbReference type="InterPro" id="IPR002078">
    <property type="entry name" value="Sigma_54_int"/>
</dbReference>
<dbReference type="PANTHER" id="PTHR32071:SF57">
    <property type="entry name" value="C4-DICARBOXYLATE TRANSPORT TRANSCRIPTIONAL REGULATORY PROTEIN DCTD"/>
    <property type="match status" value="1"/>
</dbReference>
<dbReference type="SUPFAM" id="SSF46689">
    <property type="entry name" value="Homeodomain-like"/>
    <property type="match status" value="1"/>
</dbReference>
<dbReference type="FunFam" id="3.40.50.300:FF:000006">
    <property type="entry name" value="DNA-binding transcriptional regulator NtrC"/>
    <property type="match status" value="1"/>
</dbReference>
<organism evidence="6">
    <name type="scientific">Pseudomonas fluorescens (strain Q2-87)</name>
    <dbReference type="NCBI Taxonomy" id="1038922"/>
    <lineage>
        <taxon>Bacteria</taxon>
        <taxon>Pseudomonadati</taxon>
        <taxon>Pseudomonadota</taxon>
        <taxon>Gammaproteobacteria</taxon>
        <taxon>Pseudomonadales</taxon>
        <taxon>Pseudomonadaceae</taxon>
        <taxon>Pseudomonas</taxon>
    </lineage>
</organism>
<dbReference type="InterPro" id="IPR058031">
    <property type="entry name" value="AAA_lid_NorR"/>
</dbReference>
<dbReference type="AlphaFoldDB" id="J2XUM9"/>
<dbReference type="PROSITE" id="PS00675">
    <property type="entry name" value="SIGMA54_INTERACT_1"/>
    <property type="match status" value="1"/>
</dbReference>
<evidence type="ECO:0000256" key="4">
    <source>
        <dbReference type="ARBA" id="ARBA00023163"/>
    </source>
</evidence>
<evidence type="ECO:0000259" key="5">
    <source>
        <dbReference type="PROSITE" id="PS50045"/>
    </source>
</evidence>
<dbReference type="Pfam" id="PF02954">
    <property type="entry name" value="HTH_8"/>
    <property type="match status" value="1"/>
</dbReference>
<evidence type="ECO:0000256" key="2">
    <source>
        <dbReference type="ARBA" id="ARBA00022840"/>
    </source>
</evidence>
<dbReference type="Proteomes" id="UP000007289">
    <property type="component" value="Chromosome"/>
</dbReference>
<dbReference type="InterPro" id="IPR002197">
    <property type="entry name" value="HTH_Fis"/>
</dbReference>
<protein>
    <submittedName>
        <fullName evidence="6">Type III secretion system transcriptional regulator RspS</fullName>
    </submittedName>
</protein>
<dbReference type="GO" id="GO:0043565">
    <property type="term" value="F:sequence-specific DNA binding"/>
    <property type="evidence" value="ECO:0007669"/>
    <property type="project" value="InterPro"/>
</dbReference>
<keyword evidence="3" id="KW-0805">Transcription regulation</keyword>
<dbReference type="PROSITE" id="PS00676">
    <property type="entry name" value="SIGMA54_INTERACT_2"/>
    <property type="match status" value="1"/>
</dbReference>
<evidence type="ECO:0000256" key="3">
    <source>
        <dbReference type="ARBA" id="ARBA00023015"/>
    </source>
</evidence>
<dbReference type="EMBL" id="AGBM01000002">
    <property type="protein sequence ID" value="EJK98678.1"/>
    <property type="molecule type" value="Genomic_DNA"/>
</dbReference>
<keyword evidence="1" id="KW-0547">Nucleotide-binding</keyword>